<dbReference type="eggNOG" id="COG0589">
    <property type="taxonomic scope" value="Bacteria"/>
</dbReference>
<dbReference type="RefSeq" id="WP_011137981.1">
    <property type="nucleotide sequence ID" value="NC_005090.1"/>
</dbReference>
<dbReference type="Pfam" id="PF00582">
    <property type="entry name" value="Usp"/>
    <property type="match status" value="1"/>
</dbReference>
<keyword evidence="4" id="KW-1185">Reference proteome</keyword>
<dbReference type="EMBL" id="BX571657">
    <property type="protein sequence ID" value="CAE09181.1"/>
    <property type="molecule type" value="Genomic_DNA"/>
</dbReference>
<dbReference type="AlphaFoldDB" id="Q7MSX9"/>
<evidence type="ECO:0000259" key="2">
    <source>
        <dbReference type="Pfam" id="PF00582"/>
    </source>
</evidence>
<dbReference type="CDD" id="cd00293">
    <property type="entry name" value="USP-like"/>
    <property type="match status" value="1"/>
</dbReference>
<evidence type="ECO:0000256" key="1">
    <source>
        <dbReference type="ARBA" id="ARBA00008791"/>
    </source>
</evidence>
<name>Q7MSX9_WOLSU</name>
<dbReference type="STRING" id="273121.WS0007"/>
<dbReference type="KEGG" id="wsu:WS0007"/>
<sequence>MLSSKFPLLVATDLSPTGKVVLEKAFKLAKRYHKPLFILHVSETTLFAPKIIELTQIEANLCKLLEPFYARYPEVKATLLCRQGGIEESIISAIKETQASLLLIGTSGEDNLLREFFLGSHCRKIIRSSTIPVLVVKNEEESDYSKIFIPTDFSPSSQKMANLTLHLFPHAYISLFHVILKPFEQRLGMYGLDKDEILRYHKDIDNQSASEADHFIEKLKLPSGKHRIKLLMETGVFSAKLCLQKVKEAQSDLIALNTTGNISFFSMDILNQSPKDVLIFKTDSE</sequence>
<dbReference type="HOGENOM" id="CLU_049301_2_1_7"/>
<organism evidence="4">
    <name type="scientific">Wolinella succinogenes (strain ATCC 29543 / DSM 1740 / CCUG 13145 / JCM 31913 / LMG 7466 / NCTC 11488 / FDC 602W)</name>
    <name type="common">Vibrio succinogenes</name>
    <dbReference type="NCBI Taxonomy" id="273121"/>
    <lineage>
        <taxon>Bacteria</taxon>
        <taxon>Pseudomonadati</taxon>
        <taxon>Campylobacterota</taxon>
        <taxon>Epsilonproteobacteria</taxon>
        <taxon>Campylobacterales</taxon>
        <taxon>Helicobacteraceae</taxon>
        <taxon>Wolinella</taxon>
    </lineage>
</organism>
<dbReference type="Gene3D" id="3.40.50.620">
    <property type="entry name" value="HUPs"/>
    <property type="match status" value="2"/>
</dbReference>
<dbReference type="InterPro" id="IPR006016">
    <property type="entry name" value="UspA"/>
</dbReference>
<feature type="domain" description="UspA" evidence="2">
    <location>
        <begin position="8"/>
        <end position="137"/>
    </location>
</feature>
<dbReference type="SUPFAM" id="SSF52402">
    <property type="entry name" value="Adenine nucleotide alpha hydrolases-like"/>
    <property type="match status" value="2"/>
</dbReference>
<dbReference type="InterPro" id="IPR014729">
    <property type="entry name" value="Rossmann-like_a/b/a_fold"/>
</dbReference>
<dbReference type="PANTHER" id="PTHR46268:SF15">
    <property type="entry name" value="UNIVERSAL STRESS PROTEIN HP_0031"/>
    <property type="match status" value="1"/>
</dbReference>
<gene>
    <name evidence="3" type="ordered locus">WS0007</name>
</gene>
<proteinExistence type="inferred from homology"/>
<dbReference type="PANTHER" id="PTHR46268">
    <property type="entry name" value="STRESS RESPONSE PROTEIN NHAX"/>
    <property type="match status" value="1"/>
</dbReference>
<evidence type="ECO:0000313" key="3">
    <source>
        <dbReference type="EMBL" id="CAE09181.1"/>
    </source>
</evidence>
<accession>Q7MSX9</accession>
<dbReference type="PRINTS" id="PR01438">
    <property type="entry name" value="UNVRSLSTRESS"/>
</dbReference>
<evidence type="ECO:0000313" key="4">
    <source>
        <dbReference type="Proteomes" id="UP000000422"/>
    </source>
</evidence>
<comment type="similarity">
    <text evidence="1">Belongs to the universal stress protein A family.</text>
</comment>
<reference evidence="3 4" key="1">
    <citation type="journal article" date="2003" name="Proc. Natl. Acad. Sci. U.S.A.">
        <title>Complete genome sequence and analysis of Wolinella succinogenes.</title>
        <authorList>
            <person name="Baar C."/>
            <person name="Eppinger M."/>
            <person name="Raddatz G."/>
            <person name="Simon JM."/>
            <person name="Lanz C."/>
            <person name="Klimmek O."/>
            <person name="Nandakumar R."/>
            <person name="Gross R."/>
            <person name="Rosinus A."/>
            <person name="Keller H."/>
            <person name="Jagtap P."/>
            <person name="Linke B."/>
            <person name="Meyer F."/>
            <person name="Lederer H."/>
            <person name="Schuster S.C."/>
        </authorList>
    </citation>
    <scope>NUCLEOTIDE SEQUENCE [LARGE SCALE GENOMIC DNA]</scope>
    <source>
        <strain evidence="4">ATCC 29543 / DSM 1740 / CCUG 13145 / JCM 31913 / LMG 7466 / NCTC 11488 / FDC 602W</strain>
    </source>
</reference>
<dbReference type="Proteomes" id="UP000000422">
    <property type="component" value="Chromosome"/>
</dbReference>
<dbReference type="SMR" id="Q7MSX9"/>
<dbReference type="InterPro" id="IPR006015">
    <property type="entry name" value="Universal_stress_UspA"/>
</dbReference>
<protein>
    <recommendedName>
        <fullName evidence="2">UspA domain-containing protein</fullName>
    </recommendedName>
</protein>